<sequence>MGNKLGRRKEAVDDKYTKPQGLYELKDVDQKKLRKLILDSKLAPCYPGDDDHTAFDLEECPICFLYYPSLNRSRCCSKGICTECFLQMKTPNSTRPTQCPFCKTSNYAVEYRGMKTKEEKGIEQIEEQRVIEANIRMRQQELKDEEERMQKRQYVRTSSISRSGEIEYSSITDSSSFVEGEVTDSPQYLSAVSSMRQALLPRENREDEFDLDLEDIMVMEAIWLSIQGNGRHGYSISRDTAPLEQFISEDQCATASIVASIETATSSSSPSGGLACAIAALAERQQGSGDFASNYNGNTSTFNTVPVCSSFANINEPVHDQYFTSSSVEVTPNITEEWGTDGGLSYAGHDAAEDVVGSSCTFPEQNENESGSQTSVAAVVPESFEEQMMLAMAVSLAEARACSSSHSVAWQ</sequence>
<evidence type="ECO:0000313" key="3">
    <source>
        <dbReference type="EMBL" id="KAK1362388.1"/>
    </source>
</evidence>
<accession>A0AAD8M7X3</accession>
<reference evidence="3" key="2">
    <citation type="submission" date="2023-05" db="EMBL/GenBank/DDBJ databases">
        <authorList>
            <person name="Schelkunov M.I."/>
        </authorList>
    </citation>
    <scope>NUCLEOTIDE SEQUENCE</scope>
    <source>
        <strain evidence="3">Hsosn_3</strain>
        <tissue evidence="3">Leaf</tissue>
    </source>
</reference>
<dbReference type="GO" id="GO:0005737">
    <property type="term" value="C:cytoplasm"/>
    <property type="evidence" value="ECO:0007669"/>
    <property type="project" value="TreeGrafter"/>
</dbReference>
<dbReference type="AlphaFoldDB" id="A0AAD8M7X3"/>
<gene>
    <name evidence="3" type="ORF">POM88_046862</name>
</gene>
<evidence type="ECO:0000259" key="2">
    <source>
        <dbReference type="PROSITE" id="PS50089"/>
    </source>
</evidence>
<keyword evidence="1" id="KW-0862">Zinc</keyword>
<dbReference type="EMBL" id="JAUIZM010000010">
    <property type="protein sequence ID" value="KAK1362388.1"/>
    <property type="molecule type" value="Genomic_DNA"/>
</dbReference>
<evidence type="ECO:0000313" key="4">
    <source>
        <dbReference type="Proteomes" id="UP001237642"/>
    </source>
</evidence>
<comment type="caution">
    <text evidence="3">The sequence shown here is derived from an EMBL/GenBank/DDBJ whole genome shotgun (WGS) entry which is preliminary data.</text>
</comment>
<keyword evidence="1" id="KW-0479">Metal-binding</keyword>
<proteinExistence type="predicted"/>
<dbReference type="InterPro" id="IPR039301">
    <property type="entry name" value="Sip5/DA2"/>
</dbReference>
<dbReference type="InterPro" id="IPR001841">
    <property type="entry name" value="Znf_RING"/>
</dbReference>
<keyword evidence="1" id="KW-0863">Zinc-finger</keyword>
<dbReference type="GO" id="GO:0008270">
    <property type="term" value="F:zinc ion binding"/>
    <property type="evidence" value="ECO:0007669"/>
    <property type="project" value="UniProtKB-KW"/>
</dbReference>
<dbReference type="Proteomes" id="UP001237642">
    <property type="component" value="Unassembled WGS sequence"/>
</dbReference>
<organism evidence="3 4">
    <name type="scientific">Heracleum sosnowskyi</name>
    <dbReference type="NCBI Taxonomy" id="360622"/>
    <lineage>
        <taxon>Eukaryota</taxon>
        <taxon>Viridiplantae</taxon>
        <taxon>Streptophyta</taxon>
        <taxon>Embryophyta</taxon>
        <taxon>Tracheophyta</taxon>
        <taxon>Spermatophyta</taxon>
        <taxon>Magnoliopsida</taxon>
        <taxon>eudicotyledons</taxon>
        <taxon>Gunneridae</taxon>
        <taxon>Pentapetalae</taxon>
        <taxon>asterids</taxon>
        <taxon>campanulids</taxon>
        <taxon>Apiales</taxon>
        <taxon>Apiaceae</taxon>
        <taxon>Apioideae</taxon>
        <taxon>apioid superclade</taxon>
        <taxon>Tordylieae</taxon>
        <taxon>Tordyliinae</taxon>
        <taxon>Heracleum</taxon>
    </lineage>
</organism>
<name>A0AAD8M7X3_9APIA</name>
<evidence type="ECO:0000256" key="1">
    <source>
        <dbReference type="PROSITE-ProRule" id="PRU00175"/>
    </source>
</evidence>
<dbReference type="PANTHER" id="PTHR31315:SF1">
    <property type="entry name" value="PROTEIN SIP5"/>
    <property type="match status" value="1"/>
</dbReference>
<dbReference type="PANTHER" id="PTHR31315">
    <property type="entry name" value="PROTEIN SIP5"/>
    <property type="match status" value="1"/>
</dbReference>
<dbReference type="PROSITE" id="PS50089">
    <property type="entry name" value="ZF_RING_2"/>
    <property type="match status" value="1"/>
</dbReference>
<keyword evidence="4" id="KW-1185">Reference proteome</keyword>
<protein>
    <submittedName>
        <fullName evidence="3">RING-type E3 ubiquitin ligase</fullName>
    </submittedName>
</protein>
<dbReference type="SUPFAM" id="SSF57850">
    <property type="entry name" value="RING/U-box"/>
    <property type="match status" value="1"/>
</dbReference>
<reference evidence="3" key="1">
    <citation type="submission" date="2023-02" db="EMBL/GenBank/DDBJ databases">
        <title>Genome of toxic invasive species Heracleum sosnowskyi carries increased number of genes despite the absence of recent whole-genome duplications.</title>
        <authorList>
            <person name="Schelkunov M."/>
            <person name="Shtratnikova V."/>
            <person name="Makarenko M."/>
            <person name="Klepikova A."/>
            <person name="Omelchenko D."/>
            <person name="Novikova G."/>
            <person name="Obukhova E."/>
            <person name="Bogdanov V."/>
            <person name="Penin A."/>
            <person name="Logacheva M."/>
        </authorList>
    </citation>
    <scope>NUCLEOTIDE SEQUENCE</scope>
    <source>
        <strain evidence="3">Hsosn_3</strain>
        <tissue evidence="3">Leaf</tissue>
    </source>
</reference>
<feature type="domain" description="RING-type" evidence="2">
    <location>
        <begin position="60"/>
        <end position="103"/>
    </location>
</feature>